<dbReference type="AlphaFoldDB" id="A0A3A3GI11"/>
<feature type="compositionally biased region" description="Basic and acidic residues" evidence="1">
    <location>
        <begin position="478"/>
        <end position="488"/>
    </location>
</feature>
<dbReference type="PANTHER" id="PTHR43649:SF12">
    <property type="entry name" value="DIACETYLCHITOBIOSE BINDING PROTEIN DASA"/>
    <property type="match status" value="1"/>
</dbReference>
<comment type="caution">
    <text evidence="2">The sequence shown here is derived from an EMBL/GenBank/DDBJ whole genome shotgun (WGS) entry which is preliminary data.</text>
</comment>
<dbReference type="InterPro" id="IPR050490">
    <property type="entry name" value="Bact_solute-bd_prot1"/>
</dbReference>
<dbReference type="PANTHER" id="PTHR43649">
    <property type="entry name" value="ARABINOSE-BINDING PROTEIN-RELATED"/>
    <property type="match status" value="1"/>
</dbReference>
<dbReference type="Pfam" id="PF01547">
    <property type="entry name" value="SBP_bac_1"/>
    <property type="match status" value="1"/>
</dbReference>
<protein>
    <submittedName>
        <fullName evidence="2">Extracellular solute-binding protein</fullName>
    </submittedName>
</protein>
<dbReference type="RefSeq" id="WP_119795179.1">
    <property type="nucleotide sequence ID" value="NZ_QYZD01000020.1"/>
</dbReference>
<dbReference type="OrthoDB" id="2675752at2"/>
<reference evidence="2 3" key="1">
    <citation type="submission" date="2018-09" db="EMBL/GenBank/DDBJ databases">
        <title>Paenibacillus SK2017-BO5.</title>
        <authorList>
            <person name="Piskunova J.V."/>
            <person name="Dubiley S.A."/>
            <person name="Severinov K.V."/>
        </authorList>
    </citation>
    <scope>NUCLEOTIDE SEQUENCE [LARGE SCALE GENOMIC DNA]</scope>
    <source>
        <strain evidence="2 3">BO5</strain>
    </source>
</reference>
<evidence type="ECO:0000256" key="1">
    <source>
        <dbReference type="SAM" id="MobiDB-lite"/>
    </source>
</evidence>
<dbReference type="EMBL" id="QYZD01000020">
    <property type="protein sequence ID" value="RJG21835.1"/>
    <property type="molecule type" value="Genomic_DNA"/>
</dbReference>
<evidence type="ECO:0000313" key="3">
    <source>
        <dbReference type="Proteomes" id="UP000266177"/>
    </source>
</evidence>
<sequence>MRKKWKVVILLLAVISLLGGCFGGEPALEELDSEGKGKLKVLYYDEGSFYSDYGNNFNVKYPNIEFEVINTGTIYQDMQENGTSYEEEYLKFIEKHKPDVIMTGSDSFEKLAQEGKLYNLDTVIEQEKVNLDGYMPGLVDMLRERGGGSLYGLAPYFNASVVYYNADLFREHQIDPPRNKMSWKELLELSSRFAGIGSGDDQIYGLSDEFGQVEGMLFNVANSSSLRVFDAKGEKITFNTDGWKEAMEVTAKAIRGKALYTASLEPEKENTMYFLQTEQFFKGKVAMMFGSSWLMSDLRNRPKYDSGIEEINWDFVTAPVDPAAPEESAFTVLDSIYAIAADSPNKRAAWEFVKFVNGPEMAKAASRSFRGQLPTRVDAMKEVDGKSTEAFYMLRPKASGGSVWGGSNVNLPDGFRMAFSNLIIKELKAMVENGKSAEEAVAVIETEGNAALQQAREAAEMKREAAKHSGKDAGSAAQEDKEGTAESE</sequence>
<gene>
    <name evidence="2" type="ORF">DQX05_19630</name>
</gene>
<dbReference type="InterPro" id="IPR006059">
    <property type="entry name" value="SBP"/>
</dbReference>
<dbReference type="Gene3D" id="3.40.190.10">
    <property type="entry name" value="Periplasmic binding protein-like II"/>
    <property type="match status" value="1"/>
</dbReference>
<accession>A0A3A3GI11</accession>
<organism evidence="2 3">
    <name type="scientific">Paenibacillus thiaminolyticus</name>
    <name type="common">Bacillus thiaminolyticus</name>
    <dbReference type="NCBI Taxonomy" id="49283"/>
    <lineage>
        <taxon>Bacteria</taxon>
        <taxon>Bacillati</taxon>
        <taxon>Bacillota</taxon>
        <taxon>Bacilli</taxon>
        <taxon>Bacillales</taxon>
        <taxon>Paenibacillaceae</taxon>
        <taxon>Paenibacillus</taxon>
    </lineage>
</organism>
<dbReference type="PROSITE" id="PS51257">
    <property type="entry name" value="PROKAR_LIPOPROTEIN"/>
    <property type="match status" value="1"/>
</dbReference>
<feature type="compositionally biased region" description="Basic and acidic residues" evidence="1">
    <location>
        <begin position="457"/>
        <end position="471"/>
    </location>
</feature>
<name>A0A3A3GI11_PANTH</name>
<dbReference type="Proteomes" id="UP000266177">
    <property type="component" value="Unassembled WGS sequence"/>
</dbReference>
<proteinExistence type="predicted"/>
<evidence type="ECO:0000313" key="2">
    <source>
        <dbReference type="EMBL" id="RJG21835.1"/>
    </source>
</evidence>
<dbReference type="SUPFAM" id="SSF53850">
    <property type="entry name" value="Periplasmic binding protein-like II"/>
    <property type="match status" value="1"/>
</dbReference>
<feature type="region of interest" description="Disordered" evidence="1">
    <location>
        <begin position="454"/>
        <end position="488"/>
    </location>
</feature>